<dbReference type="InterPro" id="IPR000847">
    <property type="entry name" value="LysR_HTH_N"/>
</dbReference>
<dbReference type="PROSITE" id="PS50931">
    <property type="entry name" value="HTH_LYSR"/>
    <property type="match status" value="1"/>
</dbReference>
<comment type="similarity">
    <text evidence="1">Belongs to the LysR transcriptional regulatory family.</text>
</comment>
<dbReference type="Pfam" id="PF00126">
    <property type="entry name" value="HTH_1"/>
    <property type="match status" value="1"/>
</dbReference>
<evidence type="ECO:0000313" key="7">
    <source>
        <dbReference type="Proteomes" id="UP001362100"/>
    </source>
</evidence>
<dbReference type="Pfam" id="PF03466">
    <property type="entry name" value="LysR_substrate"/>
    <property type="match status" value="1"/>
</dbReference>
<evidence type="ECO:0000256" key="1">
    <source>
        <dbReference type="ARBA" id="ARBA00009437"/>
    </source>
</evidence>
<dbReference type="Proteomes" id="UP001362100">
    <property type="component" value="Unassembled WGS sequence"/>
</dbReference>
<evidence type="ECO:0000256" key="2">
    <source>
        <dbReference type="ARBA" id="ARBA00023015"/>
    </source>
</evidence>
<name>A0ABU8PXF3_9GAMM</name>
<dbReference type="RefSeq" id="WP_180823648.1">
    <property type="nucleotide sequence ID" value="NZ_JACAWY010000001.1"/>
</dbReference>
<keyword evidence="4" id="KW-0804">Transcription</keyword>
<evidence type="ECO:0000256" key="3">
    <source>
        <dbReference type="ARBA" id="ARBA00023125"/>
    </source>
</evidence>
<feature type="domain" description="HTH lysR-type" evidence="5">
    <location>
        <begin position="1"/>
        <end position="58"/>
    </location>
</feature>
<comment type="caution">
    <text evidence="6">The sequence shown here is derived from an EMBL/GenBank/DDBJ whole genome shotgun (WGS) entry which is preliminary data.</text>
</comment>
<keyword evidence="3" id="KW-0238">DNA-binding</keyword>
<dbReference type="InterPro" id="IPR036390">
    <property type="entry name" value="WH_DNA-bd_sf"/>
</dbReference>
<dbReference type="SUPFAM" id="SSF53850">
    <property type="entry name" value="Periplasmic binding protein-like II"/>
    <property type="match status" value="1"/>
</dbReference>
<keyword evidence="2" id="KW-0805">Transcription regulation</keyword>
<keyword evidence="7" id="KW-1185">Reference proteome</keyword>
<organism evidence="6 7">
    <name type="scientific">Pantoea nemavictus</name>
    <dbReference type="NCBI Taxonomy" id="2726955"/>
    <lineage>
        <taxon>Bacteria</taxon>
        <taxon>Pseudomonadati</taxon>
        <taxon>Pseudomonadota</taxon>
        <taxon>Gammaproteobacteria</taxon>
        <taxon>Enterobacterales</taxon>
        <taxon>Erwiniaceae</taxon>
        <taxon>Pantoea</taxon>
    </lineage>
</organism>
<gene>
    <name evidence="6" type="ORF">WH298_19595</name>
</gene>
<dbReference type="Gene3D" id="3.40.190.290">
    <property type="match status" value="1"/>
</dbReference>
<dbReference type="EMBL" id="JBBGZW010000001">
    <property type="protein sequence ID" value="MEJ5047390.1"/>
    <property type="molecule type" value="Genomic_DNA"/>
</dbReference>
<dbReference type="InterPro" id="IPR005119">
    <property type="entry name" value="LysR_subst-bd"/>
</dbReference>
<dbReference type="PANTHER" id="PTHR30419">
    <property type="entry name" value="HTH-TYPE TRANSCRIPTIONAL REGULATOR YBHD"/>
    <property type="match status" value="1"/>
</dbReference>
<dbReference type="InterPro" id="IPR036388">
    <property type="entry name" value="WH-like_DNA-bd_sf"/>
</dbReference>
<reference evidence="6 7" key="1">
    <citation type="submission" date="2023-12" db="EMBL/GenBank/DDBJ databases">
        <title>Gut-associated functions are favored during microbiome assembly across C. elegans life.</title>
        <authorList>
            <person name="Zimmermann J."/>
        </authorList>
    </citation>
    <scope>NUCLEOTIDE SEQUENCE [LARGE SCALE GENOMIC DNA]</scope>
    <source>
        <strain evidence="6 7">BIGb0393</strain>
    </source>
</reference>
<evidence type="ECO:0000256" key="4">
    <source>
        <dbReference type="ARBA" id="ARBA00023163"/>
    </source>
</evidence>
<evidence type="ECO:0000313" key="6">
    <source>
        <dbReference type="EMBL" id="MEJ5047390.1"/>
    </source>
</evidence>
<protein>
    <submittedName>
        <fullName evidence="6">LysR family transcriptional regulator</fullName>
    </submittedName>
</protein>
<accession>A0ABU8PXF3</accession>
<dbReference type="SUPFAM" id="SSF46785">
    <property type="entry name" value="Winged helix' DNA-binding domain"/>
    <property type="match status" value="1"/>
</dbReference>
<dbReference type="PRINTS" id="PR00039">
    <property type="entry name" value="HTHLYSR"/>
</dbReference>
<dbReference type="Gene3D" id="1.10.10.10">
    <property type="entry name" value="Winged helix-like DNA-binding domain superfamily/Winged helix DNA-binding domain"/>
    <property type="match status" value="1"/>
</dbReference>
<proteinExistence type="inferred from homology"/>
<dbReference type="InterPro" id="IPR050950">
    <property type="entry name" value="HTH-type_LysR_regulators"/>
</dbReference>
<dbReference type="PANTHER" id="PTHR30419:SF8">
    <property type="entry name" value="NITROGEN ASSIMILATION TRANSCRIPTIONAL ACTIVATOR-RELATED"/>
    <property type="match status" value="1"/>
</dbReference>
<sequence length="308" mass="34112">MLSSEIRYFLAVANTGSLSAASEQLFVAVSAISRQIQRLENQVGVPLFSRHARGMVLNEAGEIFAHHVRKNLLDMEYALAEIKGLKAVRRTLIRVACTDGLAFTLLPRMIADFRNDNPGVLFEIKVASTQGVAEALRNGECDVALQFSLHAERGVEVMGSWPAPVLIVMHQSHPLATTPQVTLADLSHYPLALPQQNTTVRQLFELASHMSGCLVEPVMTCDTFSMLFQFLLRTPQAVTICSAFTVLQEAETHGLILRSVGIDQLSQRTLQLQAQSGRPRSAALNVFLSFLLQQLDALEKPLRQRWRP</sequence>
<evidence type="ECO:0000259" key="5">
    <source>
        <dbReference type="PROSITE" id="PS50931"/>
    </source>
</evidence>